<evidence type="ECO:0000313" key="3">
    <source>
        <dbReference type="Proteomes" id="UP000761264"/>
    </source>
</evidence>
<dbReference type="EMBL" id="JAAQPH010000030">
    <property type="protein sequence ID" value="NIA72022.1"/>
    <property type="molecule type" value="Genomic_DNA"/>
</dbReference>
<organism evidence="2 3">
    <name type="scientific">Pelagibius litoralis</name>
    <dbReference type="NCBI Taxonomy" id="374515"/>
    <lineage>
        <taxon>Bacteria</taxon>
        <taxon>Pseudomonadati</taxon>
        <taxon>Pseudomonadota</taxon>
        <taxon>Alphaproteobacteria</taxon>
        <taxon>Rhodospirillales</taxon>
        <taxon>Rhodovibrionaceae</taxon>
        <taxon>Pelagibius</taxon>
    </lineage>
</organism>
<dbReference type="InterPro" id="IPR010319">
    <property type="entry name" value="Transglutaminase-like_Cys_pept"/>
</dbReference>
<dbReference type="Gene3D" id="3.10.620.30">
    <property type="match status" value="1"/>
</dbReference>
<protein>
    <recommendedName>
        <fullName evidence="4">Transglutaminase-like cysteine proteinase BTLCP</fullName>
    </recommendedName>
</protein>
<evidence type="ECO:0000313" key="2">
    <source>
        <dbReference type="EMBL" id="NIA72022.1"/>
    </source>
</evidence>
<dbReference type="PANTHER" id="PTHR39327:SF1">
    <property type="entry name" value="BLR5470 PROTEIN"/>
    <property type="match status" value="1"/>
</dbReference>
<dbReference type="Pfam" id="PF06035">
    <property type="entry name" value="Peptidase_C93"/>
    <property type="match status" value="1"/>
</dbReference>
<dbReference type="RefSeq" id="WP_167230619.1">
    <property type="nucleotide sequence ID" value="NZ_JAAQPH010000030.1"/>
</dbReference>
<reference evidence="2" key="1">
    <citation type="submission" date="2020-03" db="EMBL/GenBank/DDBJ databases">
        <title>Genome of Pelagibius litoralis DSM 21314T.</title>
        <authorList>
            <person name="Wang G."/>
        </authorList>
    </citation>
    <scope>NUCLEOTIDE SEQUENCE</scope>
    <source>
        <strain evidence="2">DSM 21314</strain>
    </source>
</reference>
<gene>
    <name evidence="2" type="ORF">HBA54_25810</name>
</gene>
<sequence>MDRRAFLRSSALMLGTAAGGLVLDAWAKPAAAQSLGDFMKSTRNSGNALFGSTEISSATLKALPQWARVLSKMKKERSSFQACLNNPAACTTAGLKSWREVALAAKGKPRAAMLKTVNQYFNRWPYKIDQELYGVSEFWATPLEFMKRSGDCEDYSIAKFFALRDLGVSNDEMRVVILMDRIRRIGHAVLAVYQPNDILILDSLTDLIFPHKKYRHYVPQYSMNETKRWAHFYDKKRTASL</sequence>
<feature type="signal peptide" evidence="1">
    <location>
        <begin position="1"/>
        <end position="27"/>
    </location>
</feature>
<dbReference type="Proteomes" id="UP000761264">
    <property type="component" value="Unassembled WGS sequence"/>
</dbReference>
<evidence type="ECO:0000256" key="1">
    <source>
        <dbReference type="SAM" id="SignalP"/>
    </source>
</evidence>
<name>A0A967F2W5_9PROT</name>
<dbReference type="AlphaFoldDB" id="A0A967F2W5"/>
<comment type="caution">
    <text evidence="2">The sequence shown here is derived from an EMBL/GenBank/DDBJ whole genome shotgun (WGS) entry which is preliminary data.</text>
</comment>
<proteinExistence type="predicted"/>
<keyword evidence="1" id="KW-0732">Signal</keyword>
<keyword evidence="3" id="KW-1185">Reference proteome</keyword>
<evidence type="ECO:0008006" key="4">
    <source>
        <dbReference type="Google" id="ProtNLM"/>
    </source>
</evidence>
<accession>A0A967F2W5</accession>
<dbReference type="PANTHER" id="PTHR39327">
    <property type="match status" value="1"/>
</dbReference>
<feature type="chain" id="PRO_5037558876" description="Transglutaminase-like cysteine proteinase BTLCP" evidence="1">
    <location>
        <begin position="28"/>
        <end position="241"/>
    </location>
</feature>